<gene>
    <name evidence="1" type="ORF">LO80_03130</name>
</gene>
<keyword evidence="2" id="KW-1185">Reference proteome</keyword>
<organism evidence="1 2">
    <name type="scientific">Candidatus Francisella endociliophora</name>
    <dbReference type="NCBI Taxonomy" id="653937"/>
    <lineage>
        <taxon>Bacteria</taxon>
        <taxon>Pseudomonadati</taxon>
        <taxon>Pseudomonadota</taxon>
        <taxon>Gammaproteobacteria</taxon>
        <taxon>Thiotrichales</taxon>
        <taxon>Francisellaceae</taxon>
        <taxon>Francisella</taxon>
    </lineage>
</organism>
<accession>A0A097ENC4</accession>
<reference evidence="1 2" key="1">
    <citation type="submission" date="2014-10" db="EMBL/GenBank/DDBJ databases">
        <title>Whole genome sequence of Francisella endociliophora strain FSC1006, isolated from a laboratory culture of the marine ciliate Euplotes raikovi.</title>
        <authorList>
            <person name="Granberg M."/>
            <person name="Backman S."/>
            <person name="Lundmark E."/>
            <person name="Nilsson E."/>
            <person name="Karlsson E."/>
            <person name="Thelaus J."/>
            <person name="Ohrman C."/>
            <person name="Larkeryd A."/>
            <person name="Stenberg P."/>
        </authorList>
    </citation>
    <scope>NUCLEOTIDE SEQUENCE [LARGE SCALE GENOMIC DNA]</scope>
    <source>
        <strain evidence="1 2">FSC1006</strain>
    </source>
</reference>
<dbReference type="OrthoDB" id="6936674at2"/>
<evidence type="ECO:0000313" key="2">
    <source>
        <dbReference type="Proteomes" id="UP000029672"/>
    </source>
</evidence>
<name>A0A097ENC4_9GAMM</name>
<dbReference type="RefSeq" id="WP_040008471.1">
    <property type="nucleotide sequence ID" value="NZ_CP009574.1"/>
</dbReference>
<sequence length="64" mass="7025">MLITYADLRKVGACASGIHEICTKHDISLVELKKGGVNKDTLLTKKDAIIRLYVSKAVKKKAVK</sequence>
<proteinExistence type="predicted"/>
<dbReference type="Proteomes" id="UP000029672">
    <property type="component" value="Chromosome"/>
</dbReference>
<protein>
    <submittedName>
        <fullName evidence="1">Uncharacterized protein</fullName>
    </submittedName>
</protein>
<dbReference type="AlphaFoldDB" id="A0A097ENC4"/>
<dbReference type="EMBL" id="CP009574">
    <property type="protein sequence ID" value="AIT09066.1"/>
    <property type="molecule type" value="Genomic_DNA"/>
</dbReference>
<evidence type="ECO:0000313" key="1">
    <source>
        <dbReference type="EMBL" id="AIT09066.1"/>
    </source>
</evidence>
<dbReference type="STRING" id="1547445.LO80_03130"/>
<dbReference type="HOGENOM" id="CLU_2861243_0_0_6"/>
<dbReference type="KEGG" id="frf:LO80_03130"/>